<evidence type="ECO:0000313" key="4">
    <source>
        <dbReference type="Proteomes" id="UP000722485"/>
    </source>
</evidence>
<evidence type="ECO:0000256" key="2">
    <source>
        <dbReference type="SAM" id="Phobius"/>
    </source>
</evidence>
<sequence length="376" mass="39324">MTSTSHSTITTTAPYIYLSYNSFGTAEAYVYVPLATTTVTAAAGSQDPNESAAGTATNGFSSSESVPTTSTTGTPAATSTNATKSGHSGVSTGAIAGAAVGCAIAGLLFGFAAAFILLRRRWKKNDARPHNTTIIAPTHESKDYASIAASPSGTEIELDPFLLAATPDKEICTELQALSVLIHQHVEAHYDSRSIIANPSTLSQGLINLGFAPGSGLSVDDIAALCIQPESRQSALRQVISHIIFRSIDVNSRSSLSMLPAPLAAFLQSIPPAEQHRGNPQIVSLALSKWRSLSALLLHPDAVERSPLPVSGAAVAPQALALANALNTFLHYFVASDGASRDQADHLQAVIIECTKLGSAMEMGCTALRDELWSRL</sequence>
<keyword evidence="2" id="KW-1133">Transmembrane helix</keyword>
<dbReference type="EMBL" id="JAANBB010000034">
    <property type="protein sequence ID" value="KAF7554293.1"/>
    <property type="molecule type" value="Genomic_DNA"/>
</dbReference>
<keyword evidence="2" id="KW-0472">Membrane</keyword>
<protein>
    <submittedName>
        <fullName evidence="3">Uncharacterized protein</fullName>
    </submittedName>
</protein>
<proteinExistence type="predicted"/>
<organism evidence="3 4">
    <name type="scientific">Cylindrodendrum hubeiense</name>
    <dbReference type="NCBI Taxonomy" id="595255"/>
    <lineage>
        <taxon>Eukaryota</taxon>
        <taxon>Fungi</taxon>
        <taxon>Dikarya</taxon>
        <taxon>Ascomycota</taxon>
        <taxon>Pezizomycotina</taxon>
        <taxon>Sordariomycetes</taxon>
        <taxon>Hypocreomycetidae</taxon>
        <taxon>Hypocreales</taxon>
        <taxon>Nectriaceae</taxon>
        <taxon>Cylindrodendrum</taxon>
    </lineage>
</organism>
<comment type="caution">
    <text evidence="3">The sequence shown here is derived from an EMBL/GenBank/DDBJ whole genome shotgun (WGS) entry which is preliminary data.</text>
</comment>
<keyword evidence="2" id="KW-0812">Transmembrane</keyword>
<evidence type="ECO:0000256" key="1">
    <source>
        <dbReference type="SAM" id="MobiDB-lite"/>
    </source>
</evidence>
<evidence type="ECO:0000313" key="3">
    <source>
        <dbReference type="EMBL" id="KAF7554293.1"/>
    </source>
</evidence>
<feature type="region of interest" description="Disordered" evidence="1">
    <location>
        <begin position="43"/>
        <end position="87"/>
    </location>
</feature>
<reference evidence="3" key="1">
    <citation type="submission" date="2020-03" db="EMBL/GenBank/DDBJ databases">
        <title>Draft Genome Sequence of Cylindrodendrum hubeiense.</title>
        <authorList>
            <person name="Buettner E."/>
            <person name="Kellner H."/>
        </authorList>
    </citation>
    <scope>NUCLEOTIDE SEQUENCE</scope>
    <source>
        <strain evidence="3">IHI 201604</strain>
    </source>
</reference>
<feature type="transmembrane region" description="Helical" evidence="2">
    <location>
        <begin position="94"/>
        <end position="118"/>
    </location>
</feature>
<accession>A0A9P5HHQ9</accession>
<dbReference type="Proteomes" id="UP000722485">
    <property type="component" value="Unassembled WGS sequence"/>
</dbReference>
<name>A0A9P5HHQ9_9HYPO</name>
<gene>
    <name evidence="3" type="ORF">G7Z17_g3033</name>
</gene>
<keyword evidence="4" id="KW-1185">Reference proteome</keyword>
<dbReference type="OrthoDB" id="5421765at2759"/>
<feature type="compositionally biased region" description="Low complexity" evidence="1">
    <location>
        <begin position="61"/>
        <end position="83"/>
    </location>
</feature>
<dbReference type="AlphaFoldDB" id="A0A9P5HHQ9"/>
<feature type="compositionally biased region" description="Polar residues" evidence="1">
    <location>
        <begin position="46"/>
        <end position="60"/>
    </location>
</feature>